<proteinExistence type="predicted"/>
<gene>
    <name evidence="1" type="ORF">C1I64_04790</name>
</gene>
<dbReference type="KEGG" id="rfs:C1I64_04790"/>
<organism evidence="1 2">
    <name type="scientific">Rathayibacter festucae DSM 15932</name>
    <dbReference type="NCBI Taxonomy" id="1328866"/>
    <lineage>
        <taxon>Bacteria</taxon>
        <taxon>Bacillati</taxon>
        <taxon>Actinomycetota</taxon>
        <taxon>Actinomycetes</taxon>
        <taxon>Micrococcales</taxon>
        <taxon>Microbacteriaceae</taxon>
        <taxon>Rathayibacter</taxon>
    </lineage>
</organism>
<dbReference type="RefSeq" id="WP_127886382.1">
    <property type="nucleotide sequence ID" value="NZ_CP028137.1"/>
</dbReference>
<reference evidence="1 2" key="1">
    <citation type="submission" date="2018-03" db="EMBL/GenBank/DDBJ databases">
        <title>Bacteriophage NCPPB3778 and a type I-E CRISPR drive the evolution of the US Biological Select Agent, Rathayibacter toxicus.</title>
        <authorList>
            <person name="Davis E.W.II."/>
            <person name="Tabima J.F."/>
            <person name="Weisberg A.J."/>
            <person name="Dantas Lopes L."/>
            <person name="Wiseman M.S."/>
            <person name="Wiseman M.S."/>
            <person name="Pupko T."/>
            <person name="Belcher M.S."/>
            <person name="Sechler A.J."/>
            <person name="Tancos M.A."/>
            <person name="Schroeder B.K."/>
            <person name="Murray T.D."/>
            <person name="Luster D.G."/>
            <person name="Schneider W.L."/>
            <person name="Rogers E."/>
            <person name="Andreote F.D."/>
            <person name="Grunwald N.J."/>
            <person name="Putnam M.L."/>
            <person name="Chang J.H."/>
        </authorList>
    </citation>
    <scope>NUCLEOTIDE SEQUENCE [LARGE SCALE GENOMIC DNA]</scope>
    <source>
        <strain evidence="1 2">DSM 15932</strain>
    </source>
</reference>
<accession>A0A3T0SYQ9</accession>
<dbReference type="AlphaFoldDB" id="A0A3T0SYQ9"/>
<dbReference type="Proteomes" id="UP000285317">
    <property type="component" value="Chromosome"/>
</dbReference>
<name>A0A3T0SYQ9_9MICO</name>
<sequence length="226" mass="26603">MDEFWGGVSEWLTGTPDIRQWDWGSTADWVTGLLTAVAVLIAAQAFRHDRMLNAQSHARQLRMRSVINRDDDPWTHSIRIDNFSEDLFTDVSIIFDVDRYRRKSARRAWKRLTSMMWTETLERIQARDVSLWQGLRIYYEVRRRTPIFGVDRVRDLEAPNGYELMLPIGDGAKVTVVTYRDIRGQTWGWDLRRNRFLSKRRLTKLQLHANEIINAIEKRATASPPK</sequence>
<evidence type="ECO:0000313" key="2">
    <source>
        <dbReference type="Proteomes" id="UP000285317"/>
    </source>
</evidence>
<dbReference type="EMBL" id="CP028137">
    <property type="protein sequence ID" value="AZZ51425.1"/>
    <property type="molecule type" value="Genomic_DNA"/>
</dbReference>
<protein>
    <submittedName>
        <fullName evidence="1">Uncharacterized protein</fullName>
    </submittedName>
</protein>
<evidence type="ECO:0000313" key="1">
    <source>
        <dbReference type="EMBL" id="AZZ51425.1"/>
    </source>
</evidence>